<dbReference type="AlphaFoldDB" id="A0AA47P1I2"/>
<accession>A0AA47P1I2</accession>
<organism evidence="2 3">
    <name type="scientific">Merluccius polli</name>
    <name type="common">Benguela hake</name>
    <name type="synonym">Merluccius cadenati</name>
    <dbReference type="NCBI Taxonomy" id="89951"/>
    <lineage>
        <taxon>Eukaryota</taxon>
        <taxon>Metazoa</taxon>
        <taxon>Chordata</taxon>
        <taxon>Craniata</taxon>
        <taxon>Vertebrata</taxon>
        <taxon>Euteleostomi</taxon>
        <taxon>Actinopterygii</taxon>
        <taxon>Neopterygii</taxon>
        <taxon>Teleostei</taxon>
        <taxon>Neoteleostei</taxon>
        <taxon>Acanthomorphata</taxon>
        <taxon>Zeiogadaria</taxon>
        <taxon>Gadariae</taxon>
        <taxon>Gadiformes</taxon>
        <taxon>Gadoidei</taxon>
        <taxon>Merlucciidae</taxon>
        <taxon>Merluccius</taxon>
    </lineage>
</organism>
<gene>
    <name evidence="2" type="ORF">N1851_013655</name>
</gene>
<name>A0AA47P1I2_MERPO</name>
<proteinExistence type="predicted"/>
<evidence type="ECO:0000313" key="2">
    <source>
        <dbReference type="EMBL" id="KAK0147006.1"/>
    </source>
</evidence>
<dbReference type="EMBL" id="JAOPHQ010002390">
    <property type="protein sequence ID" value="KAK0147006.1"/>
    <property type="molecule type" value="Genomic_DNA"/>
</dbReference>
<evidence type="ECO:0000256" key="1">
    <source>
        <dbReference type="SAM" id="MobiDB-lite"/>
    </source>
</evidence>
<comment type="caution">
    <text evidence="2">The sequence shown here is derived from an EMBL/GenBank/DDBJ whole genome shotgun (WGS) entry which is preliminary data.</text>
</comment>
<dbReference type="SUPFAM" id="SSF54001">
    <property type="entry name" value="Cysteine proteinases"/>
    <property type="match status" value="1"/>
</dbReference>
<protein>
    <submittedName>
        <fullName evidence="2">Uncharacterized protein</fullName>
    </submittedName>
</protein>
<evidence type="ECO:0000313" key="3">
    <source>
        <dbReference type="Proteomes" id="UP001174136"/>
    </source>
</evidence>
<reference evidence="2" key="1">
    <citation type="journal article" date="2023" name="Front. Mar. Sci.">
        <title>A new Merluccius polli reference genome to investigate the effects of global change in West African waters.</title>
        <authorList>
            <person name="Mateo J.L."/>
            <person name="Blanco-Fernandez C."/>
            <person name="Garcia-Vazquez E."/>
            <person name="Machado-Schiaffino G."/>
        </authorList>
    </citation>
    <scope>NUCLEOTIDE SEQUENCE</scope>
    <source>
        <strain evidence="2">C29</strain>
        <tissue evidence="2">Fin</tissue>
    </source>
</reference>
<dbReference type="Proteomes" id="UP001174136">
    <property type="component" value="Unassembled WGS sequence"/>
</dbReference>
<keyword evidence="3" id="KW-1185">Reference proteome</keyword>
<sequence>MSLTFLAYQNEGSQFNRTALDKVMAHGDSLYVGIKQQLILDKTFQGNHLTLEEMPKQVLTDTNMYDVKMSFARLGPLKAQAPSPGSEQWGQSLATQLECLSAEVSQALIVVSPECIAVFRDKSGRYGVFDSHTRNAAGIPHHYGTAIMMTFSELSDLADHLHKVFKCRGADATYEFVPISFDARTQPKTPSLKLSPAHPKQRFQQLTSTFPQPHKLSHKQLTSTFPQPHKLSHKRQVSPS</sequence>
<feature type="compositionally biased region" description="Basic residues" evidence="1">
    <location>
        <begin position="230"/>
        <end position="240"/>
    </location>
</feature>
<dbReference type="InterPro" id="IPR038765">
    <property type="entry name" value="Papain-like_cys_pep_sf"/>
</dbReference>
<dbReference type="Gene3D" id="3.90.70.120">
    <property type="match status" value="1"/>
</dbReference>
<feature type="region of interest" description="Disordered" evidence="1">
    <location>
        <begin position="209"/>
        <end position="240"/>
    </location>
</feature>